<dbReference type="AlphaFoldDB" id="I2F5K7"/>
<dbReference type="Proteomes" id="UP000002881">
    <property type="component" value="Chromosome"/>
</dbReference>
<dbReference type="SUPFAM" id="SSF51011">
    <property type="entry name" value="Glycosyl hydrolase domain"/>
    <property type="match status" value="1"/>
</dbReference>
<dbReference type="Gene3D" id="3.20.20.80">
    <property type="entry name" value="Glycosidases"/>
    <property type="match status" value="1"/>
</dbReference>
<keyword evidence="3 4" id="KW-0326">Glycosidase</keyword>
<dbReference type="CDD" id="cd14752">
    <property type="entry name" value="GH31_N"/>
    <property type="match status" value="1"/>
</dbReference>
<dbReference type="CDD" id="cd06604">
    <property type="entry name" value="GH31_glucosidase_II_MalA"/>
    <property type="match status" value="1"/>
</dbReference>
<dbReference type="InterPro" id="IPR025887">
    <property type="entry name" value="Glyco_hydro_31_N_dom"/>
</dbReference>
<evidence type="ECO:0000259" key="6">
    <source>
        <dbReference type="Pfam" id="PF13802"/>
    </source>
</evidence>
<evidence type="ECO:0000313" key="10">
    <source>
        <dbReference type="Proteomes" id="UP000002881"/>
    </source>
</evidence>
<evidence type="ECO:0000259" key="7">
    <source>
        <dbReference type="Pfam" id="PF17137"/>
    </source>
</evidence>
<sequence length="749" mass="85625">MKKRFFRYLNSVVKVSVVREGKTKLKSGAVIIEPEEELDELGACQLLGVLDLGQARTFVSRAGNEMNVAENDAGYVVNITLQKNQAVLGLGETMGPLNKRGSIYEMYNTDEPDHSPSKRRLYSSLPVFHIVSPEEQFALFLDHPGYSSFDIGFENRDTIKISIEGDGFDLFIFVGSPSDTIRRIFKLTGNPLLFPAWSLGYHQSRWSYANEEAVLEIAENFRRRRIPCDAIHLDIDYMDDFKVFTWDKNRFPNPSSLTAKLSSMGIKTVAIIDPGVKAQDGFDIYEEGQKKDLFCLRKDGSPFRAAVWPGESRLPDFLNSAAREWWGQHYDRLIKNGVSGFWNDMNEPAIFYTPESLLELKLMAEELHDSGIETEFLFGKIISKKKYYDHGVDFVQKDDDGNTHSHREVRNIYGFNMARSAYEGIRKSKSDLRPFNITRSSYPGIQRYAVLWTGDNASQWEQLLNEIRLIQSISLAGVSFTGCDVGGFGDDCSGELLVRWTQFGAFLPFFRNHSAIGTRNQEPWAFDKEVEELVREAIELRYSLLPYLYSVHKQSANGEMTMVRPLALIWPGDSETYYADDQFMIGPSIMVAPVYQRNSEGRHVYLPGEEWLDLNTRKVVNSGHSWAKAPLNIIPYFLKKDSLIAMTDGLQFVKSGSWKTLKFLGFVKDRAEFYLYEDDGLTEAYKRGEYSSKTIIVDNTSNGLKVEVKPQEGSFKCDERRIEFEIHDGRKLYKRSIIDSPDGYEFLIY</sequence>
<dbReference type="PANTHER" id="PTHR22762:SF166">
    <property type="entry name" value="ALPHA-GLUCOSIDASE"/>
    <property type="match status" value="1"/>
</dbReference>
<feature type="domain" description="Glycoside hydrolase family 31 N-terminal" evidence="6">
    <location>
        <begin position="75"/>
        <end position="150"/>
    </location>
</feature>
<dbReference type="InterPro" id="IPR017853">
    <property type="entry name" value="GH"/>
</dbReference>
<dbReference type="Pfam" id="PF13802">
    <property type="entry name" value="Gal_mutarotas_2"/>
    <property type="match status" value="1"/>
</dbReference>
<dbReference type="Gene3D" id="2.60.40.1180">
    <property type="entry name" value="Golgi alpha-mannosidase II"/>
    <property type="match status" value="2"/>
</dbReference>
<dbReference type="RefSeq" id="WP_014731127.1">
    <property type="nucleotide sequence ID" value="NC_017934.1"/>
</dbReference>
<dbReference type="InterPro" id="IPR000322">
    <property type="entry name" value="Glyco_hydro_31_TIM"/>
</dbReference>
<name>I2F5K7_9BACT</name>
<dbReference type="SUPFAM" id="SSF74650">
    <property type="entry name" value="Galactose mutarotase-like"/>
    <property type="match status" value="1"/>
</dbReference>
<dbReference type="InterPro" id="IPR011013">
    <property type="entry name" value="Gal_mutarotase_sf_dom"/>
</dbReference>
<protein>
    <submittedName>
        <fullName evidence="9">Family 31 glycosyl hydrolase, alpha-glucosidase</fullName>
    </submittedName>
</protein>
<gene>
    <name evidence="9" type="ORF">Theba_1534</name>
</gene>
<dbReference type="Pfam" id="PF01055">
    <property type="entry name" value="Glyco_hydro_31_2nd"/>
    <property type="match status" value="1"/>
</dbReference>
<keyword evidence="2 4" id="KW-0378">Hydrolase</keyword>
<feature type="domain" description="Glycoside hydrolase family 31 TIM barrel" evidence="5">
    <location>
        <begin position="192"/>
        <end position="550"/>
    </location>
</feature>
<dbReference type="GO" id="GO:0004553">
    <property type="term" value="F:hydrolase activity, hydrolyzing O-glycosyl compounds"/>
    <property type="evidence" value="ECO:0007669"/>
    <property type="project" value="InterPro"/>
</dbReference>
<evidence type="ECO:0000256" key="3">
    <source>
        <dbReference type="ARBA" id="ARBA00023295"/>
    </source>
</evidence>
<evidence type="ECO:0000256" key="1">
    <source>
        <dbReference type="ARBA" id="ARBA00007806"/>
    </source>
</evidence>
<dbReference type="Pfam" id="PF17137">
    <property type="entry name" value="DUF5110"/>
    <property type="match status" value="1"/>
</dbReference>
<proteinExistence type="inferred from homology"/>
<dbReference type="HOGENOM" id="CLU_000631_7_2_0"/>
<dbReference type="InterPro" id="IPR030458">
    <property type="entry name" value="Glyco_hydro_31_AS"/>
</dbReference>
<accession>I2F5K7</accession>
<reference evidence="9 10" key="1">
    <citation type="journal article" date="2012" name="Genome Biol. Evol.">
        <title>Genome Sequence of the Mesophilic Thermotogales Bacterium Mesotoga prima MesG1.Ag.4.2 Reveals the Largest Thermotogales Genome To Date.</title>
        <authorList>
            <person name="Zhaxybayeva O."/>
            <person name="Swithers K.S."/>
            <person name="Foght J."/>
            <person name="Green A.G."/>
            <person name="Bruce D."/>
            <person name="Detter C."/>
            <person name="Han S."/>
            <person name="Teshima H."/>
            <person name="Han J."/>
            <person name="Woyke T."/>
            <person name="Pitluck S."/>
            <person name="Nolan M."/>
            <person name="Ivanova N."/>
            <person name="Pati A."/>
            <person name="Land M.L."/>
            <person name="Dlutek M."/>
            <person name="Doolittle W.F."/>
            <person name="Noll K.M."/>
            <person name="Nesbo C.L."/>
        </authorList>
    </citation>
    <scope>NUCLEOTIDE SEQUENCE [LARGE SCALE GENOMIC DNA]</scope>
    <source>
        <strain evidence="10">mesG1.Ag.4.2</strain>
    </source>
</reference>
<feature type="domain" description="DUF5110" evidence="7">
    <location>
        <begin position="663"/>
        <end position="728"/>
    </location>
</feature>
<dbReference type="Pfam" id="PF21365">
    <property type="entry name" value="Glyco_hydro_31_3rd"/>
    <property type="match status" value="1"/>
</dbReference>
<dbReference type="InterPro" id="IPR013780">
    <property type="entry name" value="Glyco_hydro_b"/>
</dbReference>
<dbReference type="InterPro" id="IPR048395">
    <property type="entry name" value="Glyco_hydro_31_C"/>
</dbReference>
<feature type="domain" description="Glycosyl hydrolase family 31 C-terminal" evidence="8">
    <location>
        <begin position="560"/>
        <end position="644"/>
    </location>
</feature>
<evidence type="ECO:0000313" key="9">
    <source>
        <dbReference type="EMBL" id="AFK07210.1"/>
    </source>
</evidence>
<dbReference type="STRING" id="660470.Theba_1534"/>
<dbReference type="KEGG" id="mpg:Theba_1534"/>
<dbReference type="GeneID" id="87107333"/>
<evidence type="ECO:0000259" key="5">
    <source>
        <dbReference type="Pfam" id="PF01055"/>
    </source>
</evidence>
<dbReference type="InterPro" id="IPR033403">
    <property type="entry name" value="DUF5110"/>
</dbReference>
<dbReference type="Gene3D" id="2.60.40.1760">
    <property type="entry name" value="glycosyl hydrolase (family 31)"/>
    <property type="match status" value="1"/>
</dbReference>
<dbReference type="eggNOG" id="COG1501">
    <property type="taxonomic scope" value="Bacteria"/>
</dbReference>
<dbReference type="PANTHER" id="PTHR22762">
    <property type="entry name" value="ALPHA-GLUCOSIDASE"/>
    <property type="match status" value="1"/>
</dbReference>
<organism evidence="9 10">
    <name type="scientific">Mesotoga prima MesG1.Ag.4.2</name>
    <dbReference type="NCBI Taxonomy" id="660470"/>
    <lineage>
        <taxon>Bacteria</taxon>
        <taxon>Thermotogati</taxon>
        <taxon>Thermotogota</taxon>
        <taxon>Thermotogae</taxon>
        <taxon>Kosmotogales</taxon>
        <taxon>Kosmotogaceae</taxon>
        <taxon>Mesotoga</taxon>
    </lineage>
</organism>
<dbReference type="PROSITE" id="PS00129">
    <property type="entry name" value="GLYCOSYL_HYDROL_F31_1"/>
    <property type="match status" value="1"/>
</dbReference>
<evidence type="ECO:0000259" key="8">
    <source>
        <dbReference type="Pfam" id="PF21365"/>
    </source>
</evidence>
<evidence type="ECO:0000256" key="2">
    <source>
        <dbReference type="ARBA" id="ARBA00022801"/>
    </source>
</evidence>
<evidence type="ECO:0000256" key="4">
    <source>
        <dbReference type="RuleBase" id="RU361185"/>
    </source>
</evidence>
<dbReference type="GO" id="GO:0005975">
    <property type="term" value="P:carbohydrate metabolic process"/>
    <property type="evidence" value="ECO:0007669"/>
    <property type="project" value="InterPro"/>
</dbReference>
<comment type="similarity">
    <text evidence="1 4">Belongs to the glycosyl hydrolase 31 family.</text>
</comment>
<dbReference type="SUPFAM" id="SSF51445">
    <property type="entry name" value="(Trans)glycosidases"/>
    <property type="match status" value="1"/>
</dbReference>
<dbReference type="GO" id="GO:0030246">
    <property type="term" value="F:carbohydrate binding"/>
    <property type="evidence" value="ECO:0007669"/>
    <property type="project" value="InterPro"/>
</dbReference>
<keyword evidence="10" id="KW-1185">Reference proteome</keyword>
<dbReference type="EMBL" id="CP003532">
    <property type="protein sequence ID" value="AFK07210.1"/>
    <property type="molecule type" value="Genomic_DNA"/>
</dbReference>